<dbReference type="GO" id="GO:0003700">
    <property type="term" value="F:DNA-binding transcription factor activity"/>
    <property type="evidence" value="ECO:0007669"/>
    <property type="project" value="InterPro"/>
</dbReference>
<keyword evidence="7" id="KW-1185">Reference proteome</keyword>
<dbReference type="GO" id="GO:0003677">
    <property type="term" value="F:DNA binding"/>
    <property type="evidence" value="ECO:0007669"/>
    <property type="project" value="UniProtKB-KW"/>
</dbReference>
<dbReference type="SUPFAM" id="SSF46785">
    <property type="entry name" value="Winged helix' DNA-binding domain"/>
    <property type="match status" value="3"/>
</dbReference>
<dbReference type="STRING" id="161355.PS9374_03491"/>
<feature type="compositionally biased region" description="Basic and acidic residues" evidence="4">
    <location>
        <begin position="1"/>
        <end position="10"/>
    </location>
</feature>
<reference evidence="6 7" key="1">
    <citation type="journal article" date="2016" name="Genome Announc.">
        <title>Draft Genome Sequence of Planomonospora sphaerica JCM9374, a Rare Actinomycete.</title>
        <authorList>
            <person name="Dohra H."/>
            <person name="Suzuki T."/>
            <person name="Inoue Y."/>
            <person name="Kodani S."/>
        </authorList>
    </citation>
    <scope>NUCLEOTIDE SEQUENCE [LARGE SCALE GENOMIC DNA]</scope>
    <source>
        <strain evidence="6 7">JCM 9374</strain>
    </source>
</reference>
<dbReference type="InterPro" id="IPR036390">
    <property type="entry name" value="WH_DNA-bd_sf"/>
</dbReference>
<dbReference type="Gene3D" id="1.10.10.10">
    <property type="entry name" value="Winged helix-like DNA-binding domain superfamily/Winged helix DNA-binding domain"/>
    <property type="match status" value="3"/>
</dbReference>
<dbReference type="CDD" id="cd07377">
    <property type="entry name" value="WHTH_GntR"/>
    <property type="match status" value="3"/>
</dbReference>
<reference evidence="7" key="2">
    <citation type="submission" date="2016-04" db="EMBL/GenBank/DDBJ databases">
        <title>Planomonospora sphaerica JCM9374 whole genome shotgun sequence.</title>
        <authorList>
            <person name="Suzuki T."/>
            <person name="Dohra H."/>
            <person name="Kodani S."/>
        </authorList>
    </citation>
    <scope>NUCLEOTIDE SEQUENCE [LARGE SCALE GENOMIC DNA]</scope>
    <source>
        <strain evidence="7">JCM 9374</strain>
    </source>
</reference>
<proteinExistence type="predicted"/>
<protein>
    <submittedName>
        <fullName evidence="6">GntR family transcriptional regulator</fullName>
    </submittedName>
</protein>
<organism evidence="6 7">
    <name type="scientific">Planomonospora sphaerica</name>
    <dbReference type="NCBI Taxonomy" id="161355"/>
    <lineage>
        <taxon>Bacteria</taxon>
        <taxon>Bacillati</taxon>
        <taxon>Actinomycetota</taxon>
        <taxon>Actinomycetes</taxon>
        <taxon>Streptosporangiales</taxon>
        <taxon>Streptosporangiaceae</taxon>
        <taxon>Planomonospora</taxon>
    </lineage>
</organism>
<evidence type="ECO:0000259" key="5">
    <source>
        <dbReference type="PROSITE" id="PS50949"/>
    </source>
</evidence>
<dbReference type="OrthoDB" id="3402772at2"/>
<dbReference type="AlphaFoldDB" id="A0A171D965"/>
<evidence type="ECO:0000256" key="3">
    <source>
        <dbReference type="ARBA" id="ARBA00023163"/>
    </source>
</evidence>
<dbReference type="EMBL" id="BDCX01000008">
    <property type="protein sequence ID" value="GAT67831.1"/>
    <property type="molecule type" value="Genomic_DNA"/>
</dbReference>
<dbReference type="PRINTS" id="PR00035">
    <property type="entry name" value="HTHGNTR"/>
</dbReference>
<keyword evidence="2" id="KW-0238">DNA-binding</keyword>
<dbReference type="InterPro" id="IPR036388">
    <property type="entry name" value="WH-like_DNA-bd_sf"/>
</dbReference>
<evidence type="ECO:0000313" key="6">
    <source>
        <dbReference type="EMBL" id="GAT67831.1"/>
    </source>
</evidence>
<keyword evidence="3" id="KW-0804">Transcription</keyword>
<dbReference type="SMART" id="SM00345">
    <property type="entry name" value="HTH_GNTR"/>
    <property type="match status" value="3"/>
</dbReference>
<evidence type="ECO:0000256" key="1">
    <source>
        <dbReference type="ARBA" id="ARBA00023015"/>
    </source>
</evidence>
<feature type="region of interest" description="Disordered" evidence="4">
    <location>
        <begin position="1"/>
        <end position="26"/>
    </location>
</feature>
<feature type="domain" description="HTH gntR-type" evidence="5">
    <location>
        <begin position="27"/>
        <end position="95"/>
    </location>
</feature>
<feature type="domain" description="HTH gntR-type" evidence="5">
    <location>
        <begin position="176"/>
        <end position="244"/>
    </location>
</feature>
<evidence type="ECO:0000256" key="4">
    <source>
        <dbReference type="SAM" id="MobiDB-lite"/>
    </source>
</evidence>
<dbReference type="InterPro" id="IPR050679">
    <property type="entry name" value="Bact_HTH_transcr_reg"/>
</dbReference>
<dbReference type="PANTHER" id="PTHR44846">
    <property type="entry name" value="MANNOSYL-D-GLYCERATE TRANSPORT/METABOLISM SYSTEM REPRESSOR MNGR-RELATED"/>
    <property type="match status" value="1"/>
</dbReference>
<accession>A0A171D965</accession>
<name>A0A171D965_9ACTN</name>
<evidence type="ECO:0000256" key="2">
    <source>
        <dbReference type="ARBA" id="ARBA00023125"/>
    </source>
</evidence>
<sequence length="246" mass="26203">MDIGDYRRNLEGSVHQQGSTMGQSNEQPAYLRIADDLRSRIQAGDPPPGGMLGSDAVLVRTYGVARGTVRQAVAELERLGLVVSEMGRGRRVVGGTSGEPPSPSTRYETVAAALRQDIASGKLSHGSQLPREAMLAEQHGVSKGTARQALQMLAAEGRITAVHGKGWFVGDAQGALTRTDEVAESIRKAILAGDFPRESRIPGESALAEQYGVARVTVRRAIALLEAEGIIESRRGVGRIVTRSPQ</sequence>
<dbReference type="PROSITE" id="PS50949">
    <property type="entry name" value="HTH_GNTR"/>
    <property type="match status" value="3"/>
</dbReference>
<feature type="domain" description="HTH gntR-type" evidence="5">
    <location>
        <begin position="104"/>
        <end position="172"/>
    </location>
</feature>
<dbReference type="PANTHER" id="PTHR44846:SF17">
    <property type="entry name" value="GNTR-FAMILY TRANSCRIPTIONAL REGULATOR"/>
    <property type="match status" value="1"/>
</dbReference>
<evidence type="ECO:0000313" key="7">
    <source>
        <dbReference type="Proteomes" id="UP000077701"/>
    </source>
</evidence>
<comment type="caution">
    <text evidence="6">The sequence shown here is derived from an EMBL/GenBank/DDBJ whole genome shotgun (WGS) entry which is preliminary data.</text>
</comment>
<keyword evidence="1" id="KW-0805">Transcription regulation</keyword>
<feature type="compositionally biased region" description="Polar residues" evidence="4">
    <location>
        <begin position="14"/>
        <end position="26"/>
    </location>
</feature>
<dbReference type="InterPro" id="IPR000524">
    <property type="entry name" value="Tscrpt_reg_HTH_GntR"/>
</dbReference>
<gene>
    <name evidence="6" type="ORF">PS9374_03491</name>
</gene>
<dbReference type="Pfam" id="PF00392">
    <property type="entry name" value="GntR"/>
    <property type="match status" value="3"/>
</dbReference>
<dbReference type="GO" id="GO:0045892">
    <property type="term" value="P:negative regulation of DNA-templated transcription"/>
    <property type="evidence" value="ECO:0007669"/>
    <property type="project" value="TreeGrafter"/>
</dbReference>
<dbReference type="Proteomes" id="UP000077701">
    <property type="component" value="Unassembled WGS sequence"/>
</dbReference>